<evidence type="ECO:0000256" key="1">
    <source>
        <dbReference type="SAM" id="Coils"/>
    </source>
</evidence>
<reference evidence="3 4" key="1">
    <citation type="submission" date="2020-04" db="EMBL/GenBank/DDBJ databases">
        <authorList>
            <person name="Alioto T."/>
            <person name="Alioto T."/>
            <person name="Gomez Garrido J."/>
        </authorList>
    </citation>
    <scope>NUCLEOTIDE SEQUENCE [LARGE SCALE GENOMIC DNA]</scope>
</reference>
<evidence type="ECO:0000313" key="4">
    <source>
        <dbReference type="Proteomes" id="UP000494165"/>
    </source>
</evidence>
<feature type="region of interest" description="Disordered" evidence="2">
    <location>
        <begin position="21"/>
        <end position="45"/>
    </location>
</feature>
<feature type="region of interest" description="Disordered" evidence="2">
    <location>
        <begin position="688"/>
        <end position="708"/>
    </location>
</feature>
<dbReference type="AlphaFoldDB" id="A0A8S1C7Z5"/>
<organism evidence="3 4">
    <name type="scientific">Cloeon dipterum</name>
    <dbReference type="NCBI Taxonomy" id="197152"/>
    <lineage>
        <taxon>Eukaryota</taxon>
        <taxon>Metazoa</taxon>
        <taxon>Ecdysozoa</taxon>
        <taxon>Arthropoda</taxon>
        <taxon>Hexapoda</taxon>
        <taxon>Insecta</taxon>
        <taxon>Pterygota</taxon>
        <taxon>Palaeoptera</taxon>
        <taxon>Ephemeroptera</taxon>
        <taxon>Pisciforma</taxon>
        <taxon>Baetidae</taxon>
        <taxon>Cloeon</taxon>
    </lineage>
</organism>
<feature type="coiled-coil region" evidence="1">
    <location>
        <begin position="142"/>
        <end position="264"/>
    </location>
</feature>
<keyword evidence="4" id="KW-1185">Reference proteome</keyword>
<feature type="coiled-coil region" evidence="1">
    <location>
        <begin position="402"/>
        <end position="436"/>
    </location>
</feature>
<accession>A0A8S1C7Z5</accession>
<evidence type="ECO:0000313" key="3">
    <source>
        <dbReference type="EMBL" id="CAB3364064.1"/>
    </source>
</evidence>
<dbReference type="Proteomes" id="UP000494165">
    <property type="component" value="Unassembled WGS sequence"/>
</dbReference>
<keyword evidence="1" id="KW-0175">Coiled coil</keyword>
<dbReference type="EMBL" id="CADEPI010000014">
    <property type="protein sequence ID" value="CAB3364064.1"/>
    <property type="molecule type" value="Genomic_DNA"/>
</dbReference>
<comment type="caution">
    <text evidence="3">The sequence shown here is derived from an EMBL/GenBank/DDBJ whole genome shotgun (WGS) entry which is preliminary data.</text>
</comment>
<feature type="coiled-coil region" evidence="1">
    <location>
        <begin position="288"/>
        <end position="343"/>
    </location>
</feature>
<feature type="compositionally biased region" description="Polar residues" evidence="2">
    <location>
        <begin position="21"/>
        <end position="30"/>
    </location>
</feature>
<feature type="region of interest" description="Disordered" evidence="2">
    <location>
        <begin position="601"/>
        <end position="625"/>
    </location>
</feature>
<feature type="compositionally biased region" description="Basic and acidic residues" evidence="2">
    <location>
        <begin position="604"/>
        <end position="615"/>
    </location>
</feature>
<sequence>MERSDSRSKLNISSTTTVTFNPRVLGNSNDADLPSGTMDQLASEEDPRNIISEESQRKKMIKDLQVYESQLAKLKATVENFNDVVREKDRAIGNLKTGIRLLVESVGPLDSQLAQLQREKQLKKSGDLGLLVRKVEQDTTMINEFKEAISNYKADIDERSNNIAGHRERMVKELEALRAKYKQDIEKDIAGLKEVQRAHNQAKAEKNRYMEERREQMERISEVNDDCEALMREFQKFADERKAITRATKELDASIEQIQQLANSDNLASFELKVADNKRNVSLHNRQYSTLQAKREQIRKQLSEEKSRNSKLTHELAEAVDEQESLERIRKNKLEELHQLIANCAEIRGECDRIASQTAEYEREMSKKIHEVRKQSQRLSINIQAQTELARRNSMLYQSAAAERARREREEREQRKEELGEELAALEKTLEVVRDSCKQELEATERYFTRVEEELNLFGQDTNKDHEFEINLVRERIQRLGVRSNRELTDLDAKLLETKAQVETEKKDYKLAVIVAQLDDAMRAAEEQEAQVRVVLEGKNLMPEFNASNAKPFLQPSKSAGVEQEVAALKNKLASVSKEEYDLEQQLKKLGVTPSEFDVQKISNTEEIKRNERDTSSSPAGGAHNEEGLRMVLQQKAAEVKQSMQQLGWNAPQEKLIATMENLAGMPHTKVSYRMQEAASQMENILRSDQSKIDALKEGSSAKPPNKG</sequence>
<gene>
    <name evidence="3" type="ORF">CLODIP_2_CD06872</name>
</gene>
<feature type="coiled-coil region" evidence="1">
    <location>
        <begin position="559"/>
        <end position="586"/>
    </location>
</feature>
<name>A0A8S1C7Z5_9INSE</name>
<evidence type="ECO:0000256" key="2">
    <source>
        <dbReference type="SAM" id="MobiDB-lite"/>
    </source>
</evidence>
<feature type="coiled-coil region" evidence="1">
    <location>
        <begin position="57"/>
        <end position="84"/>
    </location>
</feature>
<protein>
    <submittedName>
        <fullName evidence="3">Uncharacterized protein</fullName>
    </submittedName>
</protein>
<proteinExistence type="predicted"/>